<dbReference type="SUPFAM" id="SSF56645">
    <property type="entry name" value="Acyl-CoA dehydrogenase NM domain-like"/>
    <property type="match status" value="1"/>
</dbReference>
<reference evidence="3" key="1">
    <citation type="journal article" date="2019" name="Int. J. Syst. Evol. Microbiol.">
        <title>The Global Catalogue of Microorganisms (GCM) 10K type strain sequencing project: providing services to taxonomists for standard genome sequencing and annotation.</title>
        <authorList>
            <consortium name="The Broad Institute Genomics Platform"/>
            <consortium name="The Broad Institute Genome Sequencing Center for Infectious Disease"/>
            <person name="Wu L."/>
            <person name="Ma J."/>
        </authorList>
    </citation>
    <scope>NUCLEOTIDE SEQUENCE [LARGE SCALE GENOMIC DNA]</scope>
    <source>
        <strain evidence="3">CGMCC 1.12470</strain>
    </source>
</reference>
<keyword evidence="3" id="KW-1185">Reference proteome</keyword>
<dbReference type="InterPro" id="IPR009100">
    <property type="entry name" value="AcylCoA_DH/oxidase_NM_dom_sf"/>
</dbReference>
<dbReference type="RefSeq" id="WP_381082047.1">
    <property type="nucleotide sequence ID" value="NZ_JBHUDX010000030.1"/>
</dbReference>
<dbReference type="InterPro" id="IPR037069">
    <property type="entry name" value="AcylCoA_DH/ox_N_sf"/>
</dbReference>
<name>A0ABW4IPG7_9ACTN</name>
<organism evidence="2 3">
    <name type="scientific">Streptomyces caeni</name>
    <dbReference type="NCBI Taxonomy" id="2307231"/>
    <lineage>
        <taxon>Bacteria</taxon>
        <taxon>Bacillati</taxon>
        <taxon>Actinomycetota</taxon>
        <taxon>Actinomycetes</taxon>
        <taxon>Kitasatosporales</taxon>
        <taxon>Streptomycetaceae</taxon>
        <taxon>Streptomyces</taxon>
    </lineage>
</organism>
<feature type="region of interest" description="Disordered" evidence="1">
    <location>
        <begin position="1"/>
        <end position="22"/>
    </location>
</feature>
<accession>A0ABW4IPG7</accession>
<dbReference type="InterPro" id="IPR046373">
    <property type="entry name" value="Acyl-CoA_Oxase/DH_mid-dom_sf"/>
</dbReference>
<dbReference type="Proteomes" id="UP001597261">
    <property type="component" value="Unassembled WGS sequence"/>
</dbReference>
<dbReference type="Gene3D" id="1.10.540.10">
    <property type="entry name" value="Acyl-CoA dehydrogenase/oxidase, N-terminal domain"/>
    <property type="match status" value="1"/>
</dbReference>
<dbReference type="Gene3D" id="2.40.110.10">
    <property type="entry name" value="Butyryl-CoA Dehydrogenase, subunit A, domain 2"/>
    <property type="match status" value="1"/>
</dbReference>
<protein>
    <recommendedName>
        <fullName evidence="4">Oxidoreductase</fullName>
    </recommendedName>
</protein>
<evidence type="ECO:0000256" key="1">
    <source>
        <dbReference type="SAM" id="MobiDB-lite"/>
    </source>
</evidence>
<dbReference type="EMBL" id="JBHUDX010000030">
    <property type="protein sequence ID" value="MFD1659179.1"/>
    <property type="molecule type" value="Genomic_DNA"/>
</dbReference>
<sequence length="250" mass="26581">MTDTERGRVRATPRGLSGALRPPAVGQAADAALRDTRTAQRERRLTANTVAALEAAGFARHFVPRRWGGEEGTFSEVFRASVRVGEGCASAAWCAVLWAAHGRFTALLPEEGQKEIWGEGPDARIAAALMPASGNASRVPEGWRLQGEWDLVSGVDHAHWVLLAAPETDTPGRPVRVFAVPGSLVSVRDTWNATGLRATGSNRVVLDATVLPDARSAPLATMLAGGATEGLPRCHSAPAWDAMRWRLAPA</sequence>
<evidence type="ECO:0000313" key="3">
    <source>
        <dbReference type="Proteomes" id="UP001597261"/>
    </source>
</evidence>
<proteinExistence type="predicted"/>
<gene>
    <name evidence="2" type="ORF">ACFSL4_13430</name>
</gene>
<comment type="caution">
    <text evidence="2">The sequence shown here is derived from an EMBL/GenBank/DDBJ whole genome shotgun (WGS) entry which is preliminary data.</text>
</comment>
<evidence type="ECO:0008006" key="4">
    <source>
        <dbReference type="Google" id="ProtNLM"/>
    </source>
</evidence>
<evidence type="ECO:0000313" key="2">
    <source>
        <dbReference type="EMBL" id="MFD1659179.1"/>
    </source>
</evidence>